<dbReference type="EMBL" id="QKMR01000039">
    <property type="protein sequence ID" value="PYG84242.1"/>
    <property type="molecule type" value="Genomic_DNA"/>
</dbReference>
<proteinExistence type="predicted"/>
<keyword evidence="2" id="KW-1185">Reference proteome</keyword>
<name>A0A318XJ94_9FIRM</name>
<dbReference type="PROSITE" id="PS51257">
    <property type="entry name" value="PROKAR_LIPOPROTEIN"/>
    <property type="match status" value="1"/>
</dbReference>
<dbReference type="OrthoDB" id="1643293at2"/>
<gene>
    <name evidence="1" type="ORF">LY28_03747</name>
</gene>
<reference evidence="1 2" key="1">
    <citation type="submission" date="2018-06" db="EMBL/GenBank/DDBJ databases">
        <title>Genomic Encyclopedia of Type Strains, Phase I: the one thousand microbial genomes (KMG-I) project.</title>
        <authorList>
            <person name="Kyrpides N."/>
        </authorList>
    </citation>
    <scope>NUCLEOTIDE SEQUENCE [LARGE SCALE GENOMIC DNA]</scope>
    <source>
        <strain evidence="1 2">DSM 19573</strain>
    </source>
</reference>
<dbReference type="Proteomes" id="UP000248132">
    <property type="component" value="Unassembled WGS sequence"/>
</dbReference>
<protein>
    <submittedName>
        <fullName evidence="1">Uncharacterized protein</fullName>
    </submittedName>
</protein>
<accession>A0A318XJ94</accession>
<comment type="caution">
    <text evidence="1">The sequence shown here is derived from an EMBL/GenBank/DDBJ whole genome shotgun (WGS) entry which is preliminary data.</text>
</comment>
<evidence type="ECO:0000313" key="1">
    <source>
        <dbReference type="EMBL" id="PYG84242.1"/>
    </source>
</evidence>
<dbReference type="Pfam" id="PF25682">
    <property type="entry name" value="Phage_VG64"/>
    <property type="match status" value="1"/>
</dbReference>
<organism evidence="1 2">
    <name type="scientific">Ruminiclostridium sufflavum DSM 19573</name>
    <dbReference type="NCBI Taxonomy" id="1121337"/>
    <lineage>
        <taxon>Bacteria</taxon>
        <taxon>Bacillati</taxon>
        <taxon>Bacillota</taxon>
        <taxon>Clostridia</taxon>
        <taxon>Eubacteriales</taxon>
        <taxon>Oscillospiraceae</taxon>
        <taxon>Ruminiclostridium</taxon>
    </lineage>
</organism>
<dbReference type="AlphaFoldDB" id="A0A318XJ94"/>
<evidence type="ECO:0000313" key="2">
    <source>
        <dbReference type="Proteomes" id="UP000248132"/>
    </source>
</evidence>
<sequence length="140" mass="16001">MIGIFKWIEKKKLQTVIITILISGMILAGCTERQSDVVSYNLSLEADNFNVARKLTVINQRTDTILFQMTGNFSIEKETDGDLAVIGEDDDGRYYKHFVYLSSEISYIVEDIGKTEVNKHKYQINFNPRMIIPVEATTID</sequence>
<dbReference type="InterPro" id="IPR058243">
    <property type="entry name" value="Phage_VG64"/>
</dbReference>
<dbReference type="RefSeq" id="WP_110463668.1">
    <property type="nucleotide sequence ID" value="NZ_QKMR01000039.1"/>
</dbReference>